<dbReference type="Gene3D" id="3.40.50.2300">
    <property type="match status" value="1"/>
</dbReference>
<feature type="domain" description="Response regulatory" evidence="3">
    <location>
        <begin position="7"/>
        <end position="121"/>
    </location>
</feature>
<dbReference type="SUPFAM" id="SSF52172">
    <property type="entry name" value="CheY-like"/>
    <property type="match status" value="1"/>
</dbReference>
<reference evidence="4 5" key="1">
    <citation type="submission" date="2023-12" db="EMBL/GenBank/DDBJ databases">
        <title>Genome sequencing and assembly of bacterial species from a model synthetic community.</title>
        <authorList>
            <person name="Hogle S.L."/>
        </authorList>
    </citation>
    <scope>NUCLEOTIDE SEQUENCE [LARGE SCALE GENOMIC DNA]</scope>
    <source>
        <strain evidence="4 5">HAMBI_3031</strain>
    </source>
</reference>
<evidence type="ECO:0000313" key="5">
    <source>
        <dbReference type="Proteomes" id="UP001325680"/>
    </source>
</evidence>
<dbReference type="SMART" id="SM00448">
    <property type="entry name" value="REC"/>
    <property type="match status" value="1"/>
</dbReference>
<proteinExistence type="predicted"/>
<keyword evidence="5" id="KW-1185">Reference proteome</keyword>
<dbReference type="PROSITE" id="PS50110">
    <property type="entry name" value="RESPONSE_REGULATORY"/>
    <property type="match status" value="1"/>
</dbReference>
<accession>A0ABZ0W6N2</accession>
<dbReference type="PANTHER" id="PTHR44591">
    <property type="entry name" value="STRESS RESPONSE REGULATOR PROTEIN 1"/>
    <property type="match status" value="1"/>
</dbReference>
<protein>
    <submittedName>
        <fullName evidence="4">Response regulator</fullName>
    </submittedName>
</protein>
<evidence type="ECO:0000256" key="2">
    <source>
        <dbReference type="PROSITE-ProRule" id="PRU00169"/>
    </source>
</evidence>
<dbReference type="InterPro" id="IPR001789">
    <property type="entry name" value="Sig_transdc_resp-reg_receiver"/>
</dbReference>
<dbReference type="RefSeq" id="WP_114790928.1">
    <property type="nucleotide sequence ID" value="NZ_CP139960.1"/>
</dbReference>
<sequence length="125" mass="13869">MQEKKYTLAVFDSDRAMLNACALILKEQDIDIHAFANSGDFEDQLQHSVPSAILLDNSILPHGGLEVLRLLKQHSKLNKIPVIYMTGNGAIGDKALRQGAEYLLIKPFDLIQLIATVLRACETTH</sequence>
<dbReference type="InterPro" id="IPR050595">
    <property type="entry name" value="Bact_response_regulator"/>
</dbReference>
<feature type="modified residue" description="4-aspartylphosphate" evidence="2">
    <location>
        <position position="56"/>
    </location>
</feature>
<gene>
    <name evidence="4" type="ORF">U0035_21195</name>
</gene>
<dbReference type="PANTHER" id="PTHR44591:SF3">
    <property type="entry name" value="RESPONSE REGULATORY DOMAIN-CONTAINING PROTEIN"/>
    <property type="match status" value="1"/>
</dbReference>
<dbReference type="EMBL" id="CP139960">
    <property type="protein sequence ID" value="WQD38189.1"/>
    <property type="molecule type" value="Genomic_DNA"/>
</dbReference>
<keyword evidence="1 2" id="KW-0597">Phosphoprotein</keyword>
<dbReference type="Proteomes" id="UP001325680">
    <property type="component" value="Chromosome"/>
</dbReference>
<organism evidence="4 5">
    <name type="scientific">Niabella yanshanensis</name>
    <dbReference type="NCBI Taxonomy" id="577386"/>
    <lineage>
        <taxon>Bacteria</taxon>
        <taxon>Pseudomonadati</taxon>
        <taxon>Bacteroidota</taxon>
        <taxon>Chitinophagia</taxon>
        <taxon>Chitinophagales</taxon>
        <taxon>Chitinophagaceae</taxon>
        <taxon>Niabella</taxon>
    </lineage>
</organism>
<evidence type="ECO:0000313" key="4">
    <source>
        <dbReference type="EMBL" id="WQD38189.1"/>
    </source>
</evidence>
<name>A0ABZ0W6N2_9BACT</name>
<evidence type="ECO:0000256" key="1">
    <source>
        <dbReference type="ARBA" id="ARBA00022553"/>
    </source>
</evidence>
<dbReference type="InterPro" id="IPR011006">
    <property type="entry name" value="CheY-like_superfamily"/>
</dbReference>
<evidence type="ECO:0000259" key="3">
    <source>
        <dbReference type="PROSITE" id="PS50110"/>
    </source>
</evidence>
<dbReference type="Pfam" id="PF00072">
    <property type="entry name" value="Response_reg"/>
    <property type="match status" value="1"/>
</dbReference>